<protein>
    <submittedName>
        <fullName evidence="1">Uncharacterized protein</fullName>
    </submittedName>
</protein>
<accession>A0A4Z1FW10</accession>
<organism evidence="1 2">
    <name type="scientific">Botrytis paeoniae</name>
    <dbReference type="NCBI Taxonomy" id="278948"/>
    <lineage>
        <taxon>Eukaryota</taxon>
        <taxon>Fungi</taxon>
        <taxon>Dikarya</taxon>
        <taxon>Ascomycota</taxon>
        <taxon>Pezizomycotina</taxon>
        <taxon>Leotiomycetes</taxon>
        <taxon>Helotiales</taxon>
        <taxon>Sclerotiniaceae</taxon>
        <taxon>Botrytis</taxon>
    </lineage>
</organism>
<evidence type="ECO:0000313" key="2">
    <source>
        <dbReference type="Proteomes" id="UP000297910"/>
    </source>
</evidence>
<dbReference type="AlphaFoldDB" id="A0A4Z1FW10"/>
<sequence>MKHKKIEDAREETSKFRRWIQKTTVRQECKPSLEWVGKYESIINSVQVLVDSSLDLEQKLNIKHGSQQKPRDIMLIRASDAEANRVEKRRQLERAVFQFLYGEILLKPGFGLDDEDEGGKMEAGLTAFEKKIQDASAGNDHVEPNLKLALANDFAADILNKFDYLNWRNLTYRCGKLIRKRAAETNIVAFASALEDFLRPLPKASGGLDNKRIMNICRDTFMLSQGMRAGPDIDFKIYFPEPGDRVAVHKVITHNKEDKAVEIWGERGGNSADVAGTVIYTWIGGLMMEESKNQGVWLPLKSAKVVAKGQEENW</sequence>
<comment type="caution">
    <text evidence="1">The sequence shown here is derived from an EMBL/GenBank/DDBJ whole genome shotgun (WGS) entry which is preliminary data.</text>
</comment>
<gene>
    <name evidence="1" type="ORF">BPAE_0069g00090</name>
</gene>
<dbReference type="Proteomes" id="UP000297910">
    <property type="component" value="Unassembled WGS sequence"/>
</dbReference>
<evidence type="ECO:0000313" key="1">
    <source>
        <dbReference type="EMBL" id="TGO25937.1"/>
    </source>
</evidence>
<name>A0A4Z1FW10_9HELO</name>
<dbReference type="EMBL" id="PQXI01000069">
    <property type="protein sequence ID" value="TGO25937.1"/>
    <property type="molecule type" value="Genomic_DNA"/>
</dbReference>
<keyword evidence="2" id="KW-1185">Reference proteome</keyword>
<reference evidence="1 2" key="1">
    <citation type="submission" date="2017-12" db="EMBL/GenBank/DDBJ databases">
        <title>Comparative genomics of Botrytis spp.</title>
        <authorList>
            <person name="Valero-Jimenez C.A."/>
            <person name="Tapia P."/>
            <person name="Veloso J."/>
            <person name="Silva-Moreno E."/>
            <person name="Staats M."/>
            <person name="Valdes J.H."/>
            <person name="Van Kan J.A.L."/>
        </authorList>
    </citation>
    <scope>NUCLEOTIDE SEQUENCE [LARGE SCALE GENOMIC DNA]</scope>
    <source>
        <strain evidence="1 2">Bp0003</strain>
    </source>
</reference>
<proteinExistence type="predicted"/>